<comment type="caution">
    <text evidence="2">The sequence shown here is derived from an EMBL/GenBank/DDBJ whole genome shotgun (WGS) entry which is preliminary data.</text>
</comment>
<dbReference type="Proteomes" id="UP000191554">
    <property type="component" value="Unassembled WGS sequence"/>
</dbReference>
<gene>
    <name evidence="2" type="primary">msmE_5</name>
    <name evidence="2" type="ORF">CLHUN_18080</name>
</gene>
<dbReference type="RefSeq" id="WP_080064254.1">
    <property type="nucleotide sequence ID" value="NZ_MZGX01000010.1"/>
</dbReference>
<feature type="chain" id="PRO_5012053515" evidence="1">
    <location>
        <begin position="25"/>
        <end position="434"/>
    </location>
</feature>
<evidence type="ECO:0000313" key="3">
    <source>
        <dbReference type="Proteomes" id="UP000191554"/>
    </source>
</evidence>
<dbReference type="SUPFAM" id="SSF53850">
    <property type="entry name" value="Periplasmic binding protein-like II"/>
    <property type="match status" value="1"/>
</dbReference>
<reference evidence="2 3" key="1">
    <citation type="submission" date="2017-03" db="EMBL/GenBank/DDBJ databases">
        <title>Genome sequence of Clostridium hungatei DSM 14427.</title>
        <authorList>
            <person name="Poehlein A."/>
            <person name="Daniel R."/>
        </authorList>
    </citation>
    <scope>NUCLEOTIDE SEQUENCE [LARGE SCALE GENOMIC DNA]</scope>
    <source>
        <strain evidence="2 3">DSM 14427</strain>
    </source>
</reference>
<feature type="signal peptide" evidence="1">
    <location>
        <begin position="1"/>
        <end position="24"/>
    </location>
</feature>
<dbReference type="PANTHER" id="PTHR43649">
    <property type="entry name" value="ARABINOSE-BINDING PROTEIN-RELATED"/>
    <property type="match status" value="1"/>
</dbReference>
<dbReference type="Gene3D" id="3.40.190.10">
    <property type="entry name" value="Periplasmic binding protein-like II"/>
    <property type="match status" value="2"/>
</dbReference>
<dbReference type="InterPro" id="IPR050490">
    <property type="entry name" value="Bact_solute-bd_prot1"/>
</dbReference>
<protein>
    <submittedName>
        <fullName evidence="2">Multiple sugar-binding protein</fullName>
    </submittedName>
</protein>
<name>A0A1V4SKB0_RUMHU</name>
<evidence type="ECO:0000256" key="1">
    <source>
        <dbReference type="SAM" id="SignalP"/>
    </source>
</evidence>
<accession>A0A1V4SKB0</accession>
<dbReference type="AlphaFoldDB" id="A0A1V4SKB0"/>
<dbReference type="EMBL" id="MZGX01000010">
    <property type="protein sequence ID" value="OPX44254.1"/>
    <property type="molecule type" value="Genomic_DNA"/>
</dbReference>
<dbReference type="OrthoDB" id="1929810at2"/>
<keyword evidence="3" id="KW-1185">Reference proteome</keyword>
<evidence type="ECO:0000313" key="2">
    <source>
        <dbReference type="EMBL" id="OPX44254.1"/>
    </source>
</evidence>
<dbReference type="InterPro" id="IPR006059">
    <property type="entry name" value="SBP"/>
</dbReference>
<proteinExistence type="predicted"/>
<dbReference type="PROSITE" id="PS51257">
    <property type="entry name" value="PROKAR_LIPOPROTEIN"/>
    <property type="match status" value="1"/>
</dbReference>
<organism evidence="2 3">
    <name type="scientific">Ruminiclostridium hungatei</name>
    <name type="common">Clostridium hungatei</name>
    <dbReference type="NCBI Taxonomy" id="48256"/>
    <lineage>
        <taxon>Bacteria</taxon>
        <taxon>Bacillati</taxon>
        <taxon>Bacillota</taxon>
        <taxon>Clostridia</taxon>
        <taxon>Eubacteriales</taxon>
        <taxon>Oscillospiraceae</taxon>
        <taxon>Ruminiclostridium</taxon>
    </lineage>
</organism>
<dbReference type="STRING" id="48256.CLHUN_18080"/>
<keyword evidence="1" id="KW-0732">Signal</keyword>
<sequence length="434" mass="49246">MKYSKRFLSIAILSVLCFSVVACAGNRPKDPEGPDSAALPEQRTTIELMTTWGGVDSMAGTLKEIIARFENENSTIKVSNQSIFGDEYLPTLKTRFASGTEPDVFGLWPGSDITYLVKANKVADLTDILKQDRAWMDSFNLSSFTYTTYGNKIYGIPFEMVFEGLFINKDLFEKYKVEKPQNYEELKTAITAFRSYGIIPIAYNSSAEGSYIYQNMVASLGGKKGVEQSISDGKINQIYIDAMKYMKELYDMHAFPKDALALNSNERNQLFFTKQAAMIVQGSWFIPYFDKYDQSVEMIPFPSMNNSSPKVPTGLGGGTFYISRSAWDESPGEDATILFLKYLTSKETATFFYEKTALMSNLKIQQERPYSSLAQKSIDLYEKTREENKTSIPDHIIDRSAWNDVVIQQFPYFLEGKKSAEEIWSEVVIRIQQN</sequence>
<dbReference type="Pfam" id="PF01547">
    <property type="entry name" value="SBP_bac_1"/>
    <property type="match status" value="1"/>
</dbReference>